<evidence type="ECO:0000259" key="1">
    <source>
        <dbReference type="Pfam" id="PF01323"/>
    </source>
</evidence>
<dbReference type="PANTHER" id="PTHR13887">
    <property type="entry name" value="GLUTATHIONE S-TRANSFERASE KAPPA"/>
    <property type="match status" value="1"/>
</dbReference>
<dbReference type="Proteomes" id="UP001141950">
    <property type="component" value="Unassembled WGS sequence"/>
</dbReference>
<evidence type="ECO:0000313" key="3">
    <source>
        <dbReference type="Proteomes" id="UP001141950"/>
    </source>
</evidence>
<sequence length="241" mass="26454">MKVEIWSDFVCPFCYIGKRRLEEALAGFEHKEQVVIEYKSFELDPNADSEARMHTHEMLASKYGMSVEQAKASGQSVAGQAAAAGLEFRFENQYVQNTFDAHRLAQFAAVSGRGAEMAERLFRAYFTDNDLIGNKEVLARLAEEVGLDAGQVSELLGSEQFADVVRQQESEGSQLGIRGVPFFVIDRKYGISGAQSPAVFLDTLQKAWTEKYPELVQVQGADDAACADGYCAAPGADGDKK</sequence>
<accession>A0A9X2MLJ0</accession>
<keyword evidence="3" id="KW-1185">Reference proteome</keyword>
<dbReference type="InterPro" id="IPR036249">
    <property type="entry name" value="Thioredoxin-like_sf"/>
</dbReference>
<protein>
    <submittedName>
        <fullName evidence="2">DsbA family oxidoreductase</fullName>
    </submittedName>
</protein>
<reference evidence="2" key="1">
    <citation type="submission" date="2022-08" db="EMBL/GenBank/DDBJ databases">
        <title>The genomic sequence of strain Paenibacillus sp. SCIV0701.</title>
        <authorList>
            <person name="Zhao H."/>
        </authorList>
    </citation>
    <scope>NUCLEOTIDE SEQUENCE</scope>
    <source>
        <strain evidence="2">SCIV0701</strain>
    </source>
</reference>
<evidence type="ECO:0000313" key="2">
    <source>
        <dbReference type="EMBL" id="MCR2802839.1"/>
    </source>
</evidence>
<organism evidence="2 3">
    <name type="scientific">Paenibacillus soyae</name>
    <dbReference type="NCBI Taxonomy" id="2969249"/>
    <lineage>
        <taxon>Bacteria</taxon>
        <taxon>Bacillati</taxon>
        <taxon>Bacillota</taxon>
        <taxon>Bacilli</taxon>
        <taxon>Bacillales</taxon>
        <taxon>Paenibacillaceae</taxon>
        <taxon>Paenibacillus</taxon>
    </lineage>
</organism>
<dbReference type="EMBL" id="JANIPJ010000002">
    <property type="protein sequence ID" value="MCR2802839.1"/>
    <property type="molecule type" value="Genomic_DNA"/>
</dbReference>
<dbReference type="AlphaFoldDB" id="A0A9X2MLJ0"/>
<dbReference type="Pfam" id="PF01323">
    <property type="entry name" value="DSBA"/>
    <property type="match status" value="1"/>
</dbReference>
<dbReference type="CDD" id="cd03024">
    <property type="entry name" value="DsbA_FrnE"/>
    <property type="match status" value="1"/>
</dbReference>
<dbReference type="RefSeq" id="WP_257442635.1">
    <property type="nucleotide sequence ID" value="NZ_JANIPJ010000002.1"/>
</dbReference>
<feature type="domain" description="DSBA-like thioredoxin" evidence="1">
    <location>
        <begin position="3"/>
        <end position="205"/>
    </location>
</feature>
<comment type="caution">
    <text evidence="2">The sequence shown here is derived from an EMBL/GenBank/DDBJ whole genome shotgun (WGS) entry which is preliminary data.</text>
</comment>
<name>A0A9X2MLJ0_9BACL</name>
<dbReference type="SUPFAM" id="SSF52833">
    <property type="entry name" value="Thioredoxin-like"/>
    <property type="match status" value="1"/>
</dbReference>
<dbReference type="PANTHER" id="PTHR13887:SF41">
    <property type="entry name" value="THIOREDOXIN SUPERFAMILY PROTEIN"/>
    <property type="match status" value="1"/>
</dbReference>
<proteinExistence type="predicted"/>
<dbReference type="GO" id="GO:0016491">
    <property type="term" value="F:oxidoreductase activity"/>
    <property type="evidence" value="ECO:0007669"/>
    <property type="project" value="InterPro"/>
</dbReference>
<gene>
    <name evidence="2" type="ORF">NQZ67_03000</name>
</gene>
<dbReference type="InterPro" id="IPR001853">
    <property type="entry name" value="DSBA-like_thioredoxin_dom"/>
</dbReference>
<dbReference type="Gene3D" id="3.40.30.10">
    <property type="entry name" value="Glutaredoxin"/>
    <property type="match status" value="1"/>
</dbReference>